<gene>
    <name evidence="8" type="primary">divIB</name>
    <name evidence="10" type="ORF">AC625_07290</name>
</gene>
<reference evidence="11" key="1">
    <citation type="submission" date="2015-07" db="EMBL/GenBank/DDBJ databases">
        <title>Genome sequencing project for genomic taxonomy and phylogenomics of Bacillus-like bacteria.</title>
        <authorList>
            <person name="Liu B."/>
            <person name="Wang J."/>
            <person name="Zhu Y."/>
            <person name="Liu G."/>
            <person name="Chen Q."/>
            <person name="Chen Z."/>
            <person name="Lan J."/>
            <person name="Che J."/>
            <person name="Ge C."/>
            <person name="Shi H."/>
            <person name="Pan Z."/>
            <person name="Liu X."/>
        </authorList>
    </citation>
    <scope>NUCLEOTIDE SEQUENCE [LARGE SCALE GENOMIC DNA]</scope>
    <source>
        <strain evidence="11">FJAT-27997</strain>
    </source>
</reference>
<evidence type="ECO:0000256" key="1">
    <source>
        <dbReference type="ARBA" id="ARBA00004370"/>
    </source>
</evidence>
<dbReference type="STRING" id="1679170.AC625_07290"/>
<proteinExistence type="inferred from homology"/>
<keyword evidence="3 8" id="KW-0132">Cell division</keyword>
<dbReference type="HAMAP" id="MF_00912">
    <property type="entry name" value="DivIB"/>
    <property type="match status" value="1"/>
</dbReference>
<dbReference type="PATRIC" id="fig|1679170.3.peg.1567"/>
<comment type="subcellular location">
    <subcellularLocation>
        <location evidence="8">Cell membrane</location>
        <topology evidence="8">Single-pass type II membrane protein</topology>
    </subcellularLocation>
    <subcellularLocation>
        <location evidence="1">Membrane</location>
    </subcellularLocation>
    <text evidence="8">Localizes to the division septum.</text>
</comment>
<dbReference type="GO" id="GO:0005886">
    <property type="term" value="C:plasma membrane"/>
    <property type="evidence" value="ECO:0007669"/>
    <property type="project" value="UniProtKB-SubCell"/>
</dbReference>
<dbReference type="InterPro" id="IPR026580">
    <property type="entry name" value="DivIB"/>
</dbReference>
<feature type="transmembrane region" description="Helical" evidence="8">
    <location>
        <begin position="28"/>
        <end position="46"/>
    </location>
</feature>
<keyword evidence="11" id="KW-1185">Reference proteome</keyword>
<dbReference type="InterPro" id="IPR034746">
    <property type="entry name" value="POTRA"/>
</dbReference>
<comment type="similarity">
    <text evidence="8">Belongs to the FtsQ/DivIB family. DivIB subfamily.</text>
</comment>
<dbReference type="PANTHER" id="PTHR37820">
    <property type="entry name" value="CELL DIVISION PROTEIN DIVIB"/>
    <property type="match status" value="1"/>
</dbReference>
<dbReference type="Gene3D" id="3.40.50.10960">
    <property type="match status" value="1"/>
</dbReference>
<evidence type="ECO:0000256" key="6">
    <source>
        <dbReference type="ARBA" id="ARBA00023136"/>
    </source>
</evidence>
<comment type="caution">
    <text evidence="10">The sequence shown here is derived from an EMBL/GenBank/DDBJ whole genome shotgun (WGS) entry which is preliminary data.</text>
</comment>
<keyword evidence="6 8" id="KW-0472">Membrane</keyword>
<keyword evidence="2 8" id="KW-1003">Cell membrane</keyword>
<dbReference type="PANTHER" id="PTHR37820:SF1">
    <property type="entry name" value="CELL DIVISION PROTEIN FTSQ"/>
    <property type="match status" value="1"/>
</dbReference>
<evidence type="ECO:0000256" key="3">
    <source>
        <dbReference type="ARBA" id="ARBA00022618"/>
    </source>
</evidence>
<keyword evidence="5 8" id="KW-1133">Transmembrane helix</keyword>
<dbReference type="GO" id="GO:0043093">
    <property type="term" value="P:FtsZ-dependent cytokinesis"/>
    <property type="evidence" value="ECO:0007669"/>
    <property type="project" value="UniProtKB-UniRule"/>
</dbReference>
<accession>A0A0K9GRT7</accession>
<sequence>MEKGKIVSIEDRIPKLKKLRKRKANRRLILLLSFFFILIACVLYFLSPLSHIKEIKVMGNQYLSSDQIITLSGLTNDTNIWKVNKSEMIKKMIESQKEIESVTISTQFPNSVLITVTEFERIAYLSKNNRFYPIMENGKILTELESGEIPVFAPVLIDFTEGDTLNQLLDELKVLPEEIRNSISEIRKEPTKTDAYHITMFMNDGFEVSATSRTLSKKMIHYPSIVAQLDPNVKGVINLEVGSFFKAYDTPNLTEEINGVDQDENH</sequence>
<evidence type="ECO:0000256" key="5">
    <source>
        <dbReference type="ARBA" id="ARBA00022989"/>
    </source>
</evidence>
<feature type="domain" description="POTRA" evidence="9">
    <location>
        <begin position="50"/>
        <end position="119"/>
    </location>
</feature>
<dbReference type="EMBL" id="LFZW01000001">
    <property type="protein sequence ID" value="KMY49358.1"/>
    <property type="molecule type" value="Genomic_DNA"/>
</dbReference>
<keyword evidence="7 8" id="KW-0131">Cell cycle</keyword>
<keyword evidence="4 8" id="KW-0812">Transmembrane</keyword>
<organism evidence="10 11">
    <name type="scientific">Peribacillus loiseleuriae</name>
    <dbReference type="NCBI Taxonomy" id="1679170"/>
    <lineage>
        <taxon>Bacteria</taxon>
        <taxon>Bacillati</taxon>
        <taxon>Bacillota</taxon>
        <taxon>Bacilli</taxon>
        <taxon>Bacillales</taxon>
        <taxon>Bacillaceae</taxon>
        <taxon>Peribacillus</taxon>
    </lineage>
</organism>
<protein>
    <recommendedName>
        <fullName evidence="8">Cell division protein DivIB</fullName>
    </recommendedName>
</protein>
<evidence type="ECO:0000256" key="7">
    <source>
        <dbReference type="ARBA" id="ARBA00023306"/>
    </source>
</evidence>
<dbReference type="RefSeq" id="WP_049680690.1">
    <property type="nucleotide sequence ID" value="NZ_LFZW01000001.1"/>
</dbReference>
<dbReference type="PROSITE" id="PS51779">
    <property type="entry name" value="POTRA"/>
    <property type="match status" value="1"/>
</dbReference>
<dbReference type="Proteomes" id="UP000037146">
    <property type="component" value="Unassembled WGS sequence"/>
</dbReference>
<dbReference type="GO" id="GO:0032153">
    <property type="term" value="C:cell division site"/>
    <property type="evidence" value="ECO:0007669"/>
    <property type="project" value="UniProtKB-UniRule"/>
</dbReference>
<dbReference type="Pfam" id="PF03799">
    <property type="entry name" value="FtsQ_DivIB_C"/>
    <property type="match status" value="1"/>
</dbReference>
<evidence type="ECO:0000256" key="4">
    <source>
        <dbReference type="ARBA" id="ARBA00022692"/>
    </source>
</evidence>
<dbReference type="InterPro" id="IPR050487">
    <property type="entry name" value="FtsQ_DivIB"/>
</dbReference>
<dbReference type="OrthoDB" id="1819027at2"/>
<dbReference type="Gene3D" id="3.10.20.310">
    <property type="entry name" value="membrane protein fhac"/>
    <property type="match status" value="1"/>
</dbReference>
<dbReference type="AlphaFoldDB" id="A0A0K9GRT7"/>
<comment type="function">
    <text evidence="8">Cell division protein that may be involved in stabilizing or promoting the assembly of the division complex.</text>
</comment>
<evidence type="ECO:0000259" key="9">
    <source>
        <dbReference type="PROSITE" id="PS51779"/>
    </source>
</evidence>
<evidence type="ECO:0000256" key="8">
    <source>
        <dbReference type="HAMAP-Rule" id="MF_00912"/>
    </source>
</evidence>
<dbReference type="InterPro" id="IPR005548">
    <property type="entry name" value="Cell_div_FtsQ/DivIB_C"/>
</dbReference>
<evidence type="ECO:0000256" key="2">
    <source>
        <dbReference type="ARBA" id="ARBA00022475"/>
    </source>
</evidence>
<dbReference type="InterPro" id="IPR013685">
    <property type="entry name" value="POTRA_FtsQ_type"/>
</dbReference>
<dbReference type="Pfam" id="PF08478">
    <property type="entry name" value="POTRA_1"/>
    <property type="match status" value="1"/>
</dbReference>
<name>A0A0K9GRT7_9BACI</name>
<evidence type="ECO:0000313" key="11">
    <source>
        <dbReference type="Proteomes" id="UP000037146"/>
    </source>
</evidence>
<evidence type="ECO:0000313" key="10">
    <source>
        <dbReference type="EMBL" id="KMY49358.1"/>
    </source>
</evidence>